<name>Q1A4K2_9BBAC</name>
<dbReference type="RefSeq" id="YP_654515.1">
    <property type="nucleotide sequence ID" value="NC_008168.1"/>
</dbReference>
<dbReference type="GeneID" id="4155922"/>
<dbReference type="Proteomes" id="UP000202317">
    <property type="component" value="Segment"/>
</dbReference>
<accession>Q1A4K2</accession>
<proteinExistence type="predicted"/>
<reference evidence="1 2" key="1">
    <citation type="journal article" date="2006" name="J. Gen. Virol.">
        <title>Sequence analysis of the Choristoneura occidentalis granulovirus genome.</title>
        <authorList>
            <person name="Escasa S.R."/>
            <person name="Lauzon H.A.M."/>
            <person name="Mathur A.C."/>
            <person name="Krell P.J."/>
            <person name="Arif B.M."/>
        </authorList>
    </citation>
    <scope>NUCLEOTIDE SEQUENCE [LARGE SCALE GENOMIC DNA]</scope>
</reference>
<dbReference type="KEGG" id="vg:4155922"/>
<sequence>MKSHILEQVILRRLKNNQIVNTIKQMINASKFTTKLKVKQKFLNEYYNVNNKVYSETVQMILDAFDIVTDEKKTSELLENSFYRNCKITNIVLAASINKISLTRSNQHVCLKIYLVGDNQLCKDCYELLNKKKIEQISEEDMEETNLKIDTFEPDINSRCFLVPENTYMFSCTYICDYCYTNKLYIKM</sequence>
<protein>
    <submittedName>
        <fullName evidence="1">Uncharacterized protein</fullName>
    </submittedName>
</protein>
<dbReference type="OrthoDB" id="19990at10239"/>
<organism evidence="1 2">
    <name type="scientific">Choristoneura occidentalis granulovirus</name>
    <dbReference type="NCBI Taxonomy" id="364745"/>
    <lineage>
        <taxon>Viruses</taxon>
        <taxon>Viruses incertae sedis</taxon>
        <taxon>Naldaviricetes</taxon>
        <taxon>Lefavirales</taxon>
        <taxon>Baculoviridae</taxon>
        <taxon>Betabaculovirus</taxon>
        <taxon>Betabaculovirus chofumiferanae</taxon>
    </lineage>
</organism>
<keyword evidence="2" id="KW-1185">Reference proteome</keyword>
<dbReference type="EMBL" id="DQ333351">
    <property type="protein sequence ID" value="ABC61228.1"/>
    <property type="molecule type" value="Genomic_DNA"/>
</dbReference>
<evidence type="ECO:0000313" key="2">
    <source>
        <dbReference type="Proteomes" id="UP000202317"/>
    </source>
</evidence>
<evidence type="ECO:0000313" key="1">
    <source>
        <dbReference type="EMBL" id="ABC61228.1"/>
    </source>
</evidence>